<comment type="subcellular location">
    <subcellularLocation>
        <location evidence="1">Membrane</location>
    </subcellularLocation>
</comment>
<dbReference type="Pfam" id="PF00144">
    <property type="entry name" value="Beta-lactamase"/>
    <property type="match status" value="1"/>
</dbReference>
<dbReference type="InterPro" id="IPR012338">
    <property type="entry name" value="Beta-lactam/transpept-like"/>
</dbReference>
<feature type="chain" id="PRO_5045756691" evidence="3">
    <location>
        <begin position="21"/>
        <end position="365"/>
    </location>
</feature>
<evidence type="ECO:0000256" key="3">
    <source>
        <dbReference type="SAM" id="SignalP"/>
    </source>
</evidence>
<evidence type="ECO:0000259" key="4">
    <source>
        <dbReference type="Pfam" id="PF00144"/>
    </source>
</evidence>
<dbReference type="PROSITE" id="PS51257">
    <property type="entry name" value="PROKAR_LIPOPROTEIN"/>
    <property type="match status" value="1"/>
</dbReference>
<gene>
    <name evidence="5" type="ORF">bsdE14_13910</name>
</gene>
<protein>
    <submittedName>
        <fullName evidence="5">Serine hydrolase</fullName>
    </submittedName>
</protein>
<dbReference type="EMBL" id="BRXR01000001">
    <property type="protein sequence ID" value="GLC29981.1"/>
    <property type="molecule type" value="Genomic_DNA"/>
</dbReference>
<feature type="signal peptide" evidence="3">
    <location>
        <begin position="1"/>
        <end position="20"/>
    </location>
</feature>
<evidence type="ECO:0000256" key="2">
    <source>
        <dbReference type="ARBA" id="ARBA00023136"/>
    </source>
</evidence>
<comment type="caution">
    <text evidence="5">The sequence shown here is derived from an EMBL/GenBank/DDBJ whole genome shotgun (WGS) entry which is preliminary data.</text>
</comment>
<reference evidence="5 6" key="1">
    <citation type="journal article" date="2024" name="Int. J. Syst. Evol. Microbiol.">
        <title>Clostridium omnivorum sp. nov., isolated from anoxic soil under the treatment of reductive soil disinfestation.</title>
        <authorList>
            <person name="Ueki A."/>
            <person name="Tonouchi A."/>
            <person name="Kaku N."/>
            <person name="Honma S."/>
            <person name="Ueki K."/>
        </authorList>
    </citation>
    <scope>NUCLEOTIDE SEQUENCE [LARGE SCALE GENOMIC DNA]</scope>
    <source>
        <strain evidence="5 6">E14</strain>
    </source>
</reference>
<proteinExistence type="predicted"/>
<keyword evidence="3" id="KW-0732">Signal</keyword>
<sequence>MKKSISVITTCILLVTIASGCGTKGNSKSTAASAEKEKITQLKTKLDKEFTDSWGEDAFSGYVYISKKGTVLLDKGYGKADFDKGTDNTKQTKFDVASITKQFTATAIMQLQEKKLLDVNDTVDKYIPAFPHGNQITIHQLLSHSSGLPEHPLDFDIRKFRPSYKDFGKDGKSENVKLTFEPGKGFLYSNTGYILLGYIIEKVSGKALDSYLKENIFTPLNMKNTGYKNPDGQLDNLATGYVSSTKEKAEKSWTFINVGATVGSSSLCTTVEDLIIWQKALKEEKLLSKESYKKMYTPNQNYYGYGWYIFDASEGKKLYEHYGNASGYRSYIMRVPEDDTQVIIVSNYQDAPIDSMMSVIKEYLK</sequence>
<keyword evidence="6" id="KW-1185">Reference proteome</keyword>
<dbReference type="RefSeq" id="WP_264849252.1">
    <property type="nucleotide sequence ID" value="NZ_BRXR01000001.1"/>
</dbReference>
<accession>A0ABQ5N457</accession>
<keyword evidence="2" id="KW-0472">Membrane</keyword>
<evidence type="ECO:0000256" key="1">
    <source>
        <dbReference type="ARBA" id="ARBA00004370"/>
    </source>
</evidence>
<evidence type="ECO:0000313" key="5">
    <source>
        <dbReference type="EMBL" id="GLC29981.1"/>
    </source>
</evidence>
<organism evidence="5 6">
    <name type="scientific">Clostridium omnivorum</name>
    <dbReference type="NCBI Taxonomy" id="1604902"/>
    <lineage>
        <taxon>Bacteria</taxon>
        <taxon>Bacillati</taxon>
        <taxon>Bacillota</taxon>
        <taxon>Clostridia</taxon>
        <taxon>Eubacteriales</taxon>
        <taxon>Clostridiaceae</taxon>
        <taxon>Clostridium</taxon>
    </lineage>
</organism>
<name>A0ABQ5N457_9CLOT</name>
<dbReference type="InterPro" id="IPR001466">
    <property type="entry name" value="Beta-lactam-related"/>
</dbReference>
<dbReference type="SUPFAM" id="SSF56601">
    <property type="entry name" value="beta-lactamase/transpeptidase-like"/>
    <property type="match status" value="1"/>
</dbReference>
<dbReference type="GO" id="GO:0016787">
    <property type="term" value="F:hydrolase activity"/>
    <property type="evidence" value="ECO:0007669"/>
    <property type="project" value="UniProtKB-KW"/>
</dbReference>
<dbReference type="PANTHER" id="PTHR46825">
    <property type="entry name" value="D-ALANYL-D-ALANINE-CARBOXYPEPTIDASE/ENDOPEPTIDASE AMPH"/>
    <property type="match status" value="1"/>
</dbReference>
<dbReference type="InterPro" id="IPR050491">
    <property type="entry name" value="AmpC-like"/>
</dbReference>
<feature type="domain" description="Beta-lactamase-related" evidence="4">
    <location>
        <begin position="58"/>
        <end position="350"/>
    </location>
</feature>
<evidence type="ECO:0000313" key="6">
    <source>
        <dbReference type="Proteomes" id="UP001208567"/>
    </source>
</evidence>
<dbReference type="Gene3D" id="3.40.710.10">
    <property type="entry name" value="DD-peptidase/beta-lactamase superfamily"/>
    <property type="match status" value="1"/>
</dbReference>
<dbReference type="PANTHER" id="PTHR46825:SF11">
    <property type="entry name" value="PENICILLIN-BINDING PROTEIN 4"/>
    <property type="match status" value="1"/>
</dbReference>
<keyword evidence="5" id="KW-0378">Hydrolase</keyword>
<dbReference type="Proteomes" id="UP001208567">
    <property type="component" value="Unassembled WGS sequence"/>
</dbReference>